<dbReference type="AlphaFoldDB" id="A0A484HEU2"/>
<dbReference type="EMBL" id="CAACVI010000012">
    <property type="protein sequence ID" value="VEN73797.1"/>
    <property type="molecule type" value="Genomic_DNA"/>
</dbReference>
<gene>
    <name evidence="1" type="ORF">EPICR_20266</name>
</gene>
<sequence>MIKDISQKRGVLDTLRDWLTIKEKEAGQTLWIPNAKKHKPVVSI</sequence>
<protein>
    <submittedName>
        <fullName evidence="1">Uncharacterized protein</fullName>
    </submittedName>
</protein>
<evidence type="ECO:0000313" key="1">
    <source>
        <dbReference type="EMBL" id="VEN73797.1"/>
    </source>
</evidence>
<accession>A0A484HEU2</accession>
<proteinExistence type="predicted"/>
<name>A0A484HEU2_9BACT</name>
<organism evidence="1">
    <name type="scientific">uncultured Desulfobacteraceae bacterium</name>
    <dbReference type="NCBI Taxonomy" id="218296"/>
    <lineage>
        <taxon>Bacteria</taxon>
        <taxon>Pseudomonadati</taxon>
        <taxon>Thermodesulfobacteriota</taxon>
        <taxon>Desulfobacteria</taxon>
        <taxon>Desulfobacterales</taxon>
        <taxon>Desulfobacteraceae</taxon>
        <taxon>environmental samples</taxon>
    </lineage>
</organism>
<reference evidence="1" key="1">
    <citation type="submission" date="2019-01" db="EMBL/GenBank/DDBJ databases">
        <authorList>
            <consortium name="Genoscope - CEA"/>
            <person name="William W."/>
        </authorList>
    </citation>
    <scope>NUCLEOTIDE SEQUENCE</scope>
    <source>
        <strain evidence="1">CR-1</strain>
    </source>
</reference>